<reference evidence="1" key="1">
    <citation type="journal article" date="2022" name="bioRxiv">
        <title>Sequencing and chromosome-scale assembly of the giantPleurodeles waltlgenome.</title>
        <authorList>
            <person name="Brown T."/>
            <person name="Elewa A."/>
            <person name="Iarovenko S."/>
            <person name="Subramanian E."/>
            <person name="Araus A.J."/>
            <person name="Petzold A."/>
            <person name="Susuki M."/>
            <person name="Suzuki K.-i.T."/>
            <person name="Hayashi T."/>
            <person name="Toyoda A."/>
            <person name="Oliveira C."/>
            <person name="Osipova E."/>
            <person name="Leigh N.D."/>
            <person name="Simon A."/>
            <person name="Yun M.H."/>
        </authorList>
    </citation>
    <scope>NUCLEOTIDE SEQUENCE</scope>
    <source>
        <strain evidence="1">20211129_DDA</strain>
        <tissue evidence="1">Liver</tissue>
    </source>
</reference>
<name>A0AAV7L1M6_PLEWA</name>
<keyword evidence="2" id="KW-1185">Reference proteome</keyword>
<dbReference type="AlphaFoldDB" id="A0AAV7L1M6"/>
<accession>A0AAV7L1M6</accession>
<dbReference type="EMBL" id="JANPWB010000016">
    <property type="protein sequence ID" value="KAJ1085058.1"/>
    <property type="molecule type" value="Genomic_DNA"/>
</dbReference>
<evidence type="ECO:0000313" key="2">
    <source>
        <dbReference type="Proteomes" id="UP001066276"/>
    </source>
</evidence>
<proteinExistence type="predicted"/>
<sequence>MLVQMACPTALTVAEIEEVTWNDPGLQKAKKALGARLWQRFLDGAKTRRRNEQRGRCYGGWLPAELCVEEAQVKRQITNEKAIWRRHSLSPDLCVGDRVLKKDRHPGWKFRTPYEPKMWYVAKVDGTMVIVQRAGLTVVCTVLWFKMVVLVDNIQGECLTEWENPRGKPLGGCDRGRGKLYTSLMSQVIQA</sequence>
<gene>
    <name evidence="1" type="ORF">NDU88_005191</name>
</gene>
<evidence type="ECO:0000313" key="1">
    <source>
        <dbReference type="EMBL" id="KAJ1085058.1"/>
    </source>
</evidence>
<protein>
    <submittedName>
        <fullName evidence="1">Uncharacterized protein</fullName>
    </submittedName>
</protein>
<dbReference type="Proteomes" id="UP001066276">
    <property type="component" value="Chromosome 12"/>
</dbReference>
<organism evidence="1 2">
    <name type="scientific">Pleurodeles waltl</name>
    <name type="common">Iberian ribbed newt</name>
    <dbReference type="NCBI Taxonomy" id="8319"/>
    <lineage>
        <taxon>Eukaryota</taxon>
        <taxon>Metazoa</taxon>
        <taxon>Chordata</taxon>
        <taxon>Craniata</taxon>
        <taxon>Vertebrata</taxon>
        <taxon>Euteleostomi</taxon>
        <taxon>Amphibia</taxon>
        <taxon>Batrachia</taxon>
        <taxon>Caudata</taxon>
        <taxon>Salamandroidea</taxon>
        <taxon>Salamandridae</taxon>
        <taxon>Pleurodelinae</taxon>
        <taxon>Pleurodeles</taxon>
    </lineage>
</organism>
<comment type="caution">
    <text evidence="1">The sequence shown here is derived from an EMBL/GenBank/DDBJ whole genome shotgun (WGS) entry which is preliminary data.</text>
</comment>